<keyword evidence="1" id="KW-0472">Membrane</keyword>
<sequence>MKIKKLEFCENAISSVVSAVLLLGILVSVITVINVQYIPEWKTAAEQSHMDDVFYDMAEMKNEVDILSSYVRTDASTSLSVSIPIKMGGGSLPIFSPGKSGGRLAINEENFSLNIVANTPGLTYNSDSVLLDLGTVSYMSDNNYFVDQKLVYENGALLISQNDYSLMRLAPQIGMKMTENETNITMNINTIDINGPKRSISSNSVEELNLRTNGSDSLYWEGIVFTDMTMIVETSYPSSWVTFFETLAEDAGIDSAGYSITSNETAVVFFLEGNTGEDIKLNVTKTIFDARLNLLI</sequence>
<keyword evidence="1" id="KW-0812">Transmembrane</keyword>
<dbReference type="GeneID" id="84228856"/>
<feature type="transmembrane region" description="Helical" evidence="1">
    <location>
        <begin position="12"/>
        <end position="33"/>
    </location>
</feature>
<dbReference type="Proteomes" id="UP001183006">
    <property type="component" value="Chromosome"/>
</dbReference>
<gene>
    <name evidence="2" type="ORF">RE476_01905</name>
</gene>
<reference evidence="2" key="1">
    <citation type="submission" date="2023-08" db="EMBL/GenBank/DDBJ databases">
        <title>Methanolobus mangrovi sp. nov. and Methanolobus sediminis sp. nov, two novel methylotrophic methanogens isolated from mangrove sediments in China.</title>
        <authorList>
            <person name="Zhou J."/>
        </authorList>
    </citation>
    <scope>NUCLEOTIDE SEQUENCE</scope>
    <source>
        <strain evidence="2">FTZ2</strain>
    </source>
</reference>
<dbReference type="AlphaFoldDB" id="A0AA51UGM2"/>
<accession>A0AA51UGM2</accession>
<proteinExistence type="predicted"/>
<organism evidence="2 3">
    <name type="scientific">Methanolobus mangrovi</name>
    <dbReference type="NCBI Taxonomy" id="3072977"/>
    <lineage>
        <taxon>Archaea</taxon>
        <taxon>Methanobacteriati</taxon>
        <taxon>Methanobacteriota</taxon>
        <taxon>Stenosarchaea group</taxon>
        <taxon>Methanomicrobia</taxon>
        <taxon>Methanosarcinales</taxon>
        <taxon>Methanosarcinaceae</taxon>
        <taxon>Methanolobus</taxon>
    </lineage>
</organism>
<dbReference type="RefSeq" id="WP_309308666.1">
    <property type="nucleotide sequence ID" value="NZ_CP133594.1"/>
</dbReference>
<keyword evidence="1" id="KW-1133">Transmembrane helix</keyword>
<protein>
    <submittedName>
        <fullName evidence="2">Uncharacterized protein</fullName>
    </submittedName>
</protein>
<dbReference type="EMBL" id="CP133594">
    <property type="protein sequence ID" value="WMW22598.1"/>
    <property type="molecule type" value="Genomic_DNA"/>
</dbReference>
<dbReference type="KEGG" id="mmav:RE476_01905"/>
<keyword evidence="3" id="KW-1185">Reference proteome</keyword>
<evidence type="ECO:0000313" key="2">
    <source>
        <dbReference type="EMBL" id="WMW22598.1"/>
    </source>
</evidence>
<evidence type="ECO:0000256" key="1">
    <source>
        <dbReference type="SAM" id="Phobius"/>
    </source>
</evidence>
<evidence type="ECO:0000313" key="3">
    <source>
        <dbReference type="Proteomes" id="UP001183006"/>
    </source>
</evidence>
<name>A0AA51UGM2_9EURY</name>